<dbReference type="OrthoDB" id="713675at2"/>
<gene>
    <name evidence="2" type="ORF">LX64_00828</name>
</gene>
<dbReference type="PROSITE" id="PS51257">
    <property type="entry name" value="PROKAR_LIPOPROTEIN"/>
    <property type="match status" value="1"/>
</dbReference>
<evidence type="ECO:0000313" key="3">
    <source>
        <dbReference type="Proteomes" id="UP000249547"/>
    </source>
</evidence>
<comment type="caution">
    <text evidence="2">The sequence shown here is derived from an EMBL/GenBank/DDBJ whole genome shotgun (WGS) entry which is preliminary data.</text>
</comment>
<feature type="signal peptide" evidence="1">
    <location>
        <begin position="1"/>
        <end position="21"/>
    </location>
</feature>
<dbReference type="Gene3D" id="2.60.40.2880">
    <property type="entry name" value="MmpS1-5, C-terminal soluble domain"/>
    <property type="match status" value="1"/>
</dbReference>
<keyword evidence="3" id="KW-1185">Reference proteome</keyword>
<dbReference type="RefSeq" id="WP_111596359.1">
    <property type="nucleotide sequence ID" value="NZ_QLLL01000002.1"/>
</dbReference>
<accession>A0A327QV47</accession>
<feature type="chain" id="PRO_5016333769" description="MmpS family membrane protein" evidence="1">
    <location>
        <begin position="22"/>
        <end position="128"/>
    </location>
</feature>
<evidence type="ECO:0008006" key="4">
    <source>
        <dbReference type="Google" id="ProtNLM"/>
    </source>
</evidence>
<organism evidence="2 3">
    <name type="scientific">Chitinophaga skermanii</name>
    <dbReference type="NCBI Taxonomy" id="331697"/>
    <lineage>
        <taxon>Bacteria</taxon>
        <taxon>Pseudomonadati</taxon>
        <taxon>Bacteroidota</taxon>
        <taxon>Chitinophagia</taxon>
        <taxon>Chitinophagales</taxon>
        <taxon>Chitinophagaceae</taxon>
        <taxon>Chitinophaga</taxon>
    </lineage>
</organism>
<sequence>MKTLKNLLFPIVALLVMLTVACSKDDDKPASSSHKVVFKAIGNTNAKIQSIVYGYDDKITSHSDVNTATWTSPEVTTPAGTLMVNMNVTALAPDASGNLKVQIFVDGELKKENVATGSALVGAVSYTF</sequence>
<keyword evidence="1" id="KW-0732">Signal</keyword>
<evidence type="ECO:0000256" key="1">
    <source>
        <dbReference type="SAM" id="SignalP"/>
    </source>
</evidence>
<reference evidence="2 3" key="1">
    <citation type="submission" date="2018-06" db="EMBL/GenBank/DDBJ databases">
        <title>Genomic Encyclopedia of Archaeal and Bacterial Type Strains, Phase II (KMG-II): from individual species to whole genera.</title>
        <authorList>
            <person name="Goeker M."/>
        </authorList>
    </citation>
    <scope>NUCLEOTIDE SEQUENCE [LARGE SCALE GENOMIC DNA]</scope>
    <source>
        <strain evidence="2 3">DSM 23857</strain>
    </source>
</reference>
<dbReference type="InterPro" id="IPR038468">
    <property type="entry name" value="MmpS_C"/>
</dbReference>
<name>A0A327QV47_9BACT</name>
<dbReference type="Proteomes" id="UP000249547">
    <property type="component" value="Unassembled WGS sequence"/>
</dbReference>
<dbReference type="AlphaFoldDB" id="A0A327QV47"/>
<protein>
    <recommendedName>
        <fullName evidence="4">MmpS family membrane protein</fullName>
    </recommendedName>
</protein>
<evidence type="ECO:0000313" key="2">
    <source>
        <dbReference type="EMBL" id="RAJ08181.1"/>
    </source>
</evidence>
<dbReference type="EMBL" id="QLLL01000002">
    <property type="protein sequence ID" value="RAJ08181.1"/>
    <property type="molecule type" value="Genomic_DNA"/>
</dbReference>
<proteinExistence type="predicted"/>